<proteinExistence type="predicted"/>
<dbReference type="EMBL" id="BLAD01000048">
    <property type="protein sequence ID" value="GES00998.1"/>
    <property type="molecule type" value="Genomic_DNA"/>
</dbReference>
<protein>
    <submittedName>
        <fullName evidence="1">Uncharacterized protein</fullName>
    </submittedName>
</protein>
<reference evidence="1 2" key="1">
    <citation type="submission" date="2019-10" db="EMBL/GenBank/DDBJ databases">
        <title>Whole genome shotgun sequence of Acrocarpospora corrugata NBRC 13972.</title>
        <authorList>
            <person name="Ichikawa N."/>
            <person name="Kimura A."/>
            <person name="Kitahashi Y."/>
            <person name="Komaki H."/>
            <person name="Oguchi A."/>
        </authorList>
    </citation>
    <scope>NUCLEOTIDE SEQUENCE [LARGE SCALE GENOMIC DNA]</scope>
    <source>
        <strain evidence="1 2">NBRC 13972</strain>
    </source>
</reference>
<comment type="caution">
    <text evidence="1">The sequence shown here is derived from an EMBL/GenBank/DDBJ whole genome shotgun (WGS) entry which is preliminary data.</text>
</comment>
<organism evidence="1 2">
    <name type="scientific">Acrocarpospora corrugata</name>
    <dbReference type="NCBI Taxonomy" id="35763"/>
    <lineage>
        <taxon>Bacteria</taxon>
        <taxon>Bacillati</taxon>
        <taxon>Actinomycetota</taxon>
        <taxon>Actinomycetes</taxon>
        <taxon>Streptosporangiales</taxon>
        <taxon>Streptosporangiaceae</taxon>
        <taxon>Acrocarpospora</taxon>
    </lineage>
</organism>
<sequence length="155" mass="17266">MQARPFPARFDTRSARVRAFILWELREYPQRKDLDGSIVDAAAMLSRASVDSYRQVVTERGVLAASSPGNRLMLSTPGGVSLRQALLSITPDLAIHVLADHVIPYSAYQALRHGDDAAFIAIRTEALAVRERRFMAQFHVQEADELLGETDIDTE</sequence>
<dbReference type="Proteomes" id="UP000334990">
    <property type="component" value="Unassembled WGS sequence"/>
</dbReference>
<keyword evidence="2" id="KW-1185">Reference proteome</keyword>
<name>A0A5M3W312_9ACTN</name>
<evidence type="ECO:0000313" key="2">
    <source>
        <dbReference type="Proteomes" id="UP000334990"/>
    </source>
</evidence>
<evidence type="ECO:0000313" key="1">
    <source>
        <dbReference type="EMBL" id="GES00998.1"/>
    </source>
</evidence>
<gene>
    <name evidence="1" type="ORF">Acor_30620</name>
</gene>
<accession>A0A5M3W312</accession>
<dbReference type="AlphaFoldDB" id="A0A5M3W312"/>
<dbReference type="RefSeq" id="WP_155337310.1">
    <property type="nucleotide sequence ID" value="NZ_BAAABN010000002.1"/>
</dbReference>